<dbReference type="EMBL" id="BLZR01000001">
    <property type="protein sequence ID" value="GFP77115.1"/>
    <property type="molecule type" value="Genomic_DNA"/>
</dbReference>
<dbReference type="GO" id="GO:0007155">
    <property type="term" value="P:cell adhesion"/>
    <property type="evidence" value="ECO:0007669"/>
    <property type="project" value="InterPro"/>
</dbReference>
<organism evidence="8 9">
    <name type="scientific">Clostridium fungisolvens</name>
    <dbReference type="NCBI Taxonomy" id="1604897"/>
    <lineage>
        <taxon>Bacteria</taxon>
        <taxon>Bacillati</taxon>
        <taxon>Bacillota</taxon>
        <taxon>Clostridia</taxon>
        <taxon>Eubacteriales</taxon>
        <taxon>Clostridiaceae</taxon>
        <taxon>Clostridium</taxon>
    </lineage>
</organism>
<evidence type="ECO:0000259" key="7">
    <source>
        <dbReference type="Pfam" id="PF07195"/>
    </source>
</evidence>
<evidence type="ECO:0000256" key="5">
    <source>
        <dbReference type="RuleBase" id="RU362066"/>
    </source>
</evidence>
<dbReference type="InterPro" id="IPR003481">
    <property type="entry name" value="FliD_N"/>
</dbReference>
<evidence type="ECO:0000256" key="1">
    <source>
        <dbReference type="ARBA" id="ARBA00009764"/>
    </source>
</evidence>
<comment type="subcellular location">
    <subcellularLocation>
        <location evidence="5">Secreted</location>
    </subcellularLocation>
    <subcellularLocation>
        <location evidence="5">Bacterial flagellum</location>
    </subcellularLocation>
</comment>
<dbReference type="InterPro" id="IPR010809">
    <property type="entry name" value="FliD_C"/>
</dbReference>
<comment type="similarity">
    <text evidence="1 5">Belongs to the FliD family.</text>
</comment>
<protein>
    <recommendedName>
        <fullName evidence="5">Flagellar hook-associated protein 2</fullName>
        <shortName evidence="5">HAP2</shortName>
    </recommendedName>
    <alternativeName>
        <fullName evidence="5">Flagellar cap protein</fullName>
    </alternativeName>
</protein>
<dbReference type="GO" id="GO:0009421">
    <property type="term" value="C:bacterial-type flagellum filament cap"/>
    <property type="evidence" value="ECO:0007669"/>
    <property type="project" value="InterPro"/>
</dbReference>
<proteinExistence type="inferred from homology"/>
<dbReference type="GO" id="GO:0009424">
    <property type="term" value="C:bacterial-type flagellum hook"/>
    <property type="evidence" value="ECO:0007669"/>
    <property type="project" value="UniProtKB-UniRule"/>
</dbReference>
<dbReference type="RefSeq" id="WP_183278504.1">
    <property type="nucleotide sequence ID" value="NZ_BLZR01000001.1"/>
</dbReference>
<keyword evidence="3" id="KW-0175">Coiled coil</keyword>
<dbReference type="InterPro" id="IPR040026">
    <property type="entry name" value="FliD"/>
</dbReference>
<evidence type="ECO:0000256" key="2">
    <source>
        <dbReference type="ARBA" id="ARBA00011255"/>
    </source>
</evidence>
<feature type="domain" description="Flagellar hook-associated protein 2 N-terminal" evidence="6">
    <location>
        <begin position="25"/>
        <end position="131"/>
    </location>
</feature>
<dbReference type="PANTHER" id="PTHR30288">
    <property type="entry name" value="FLAGELLAR CAP/ASSEMBLY PROTEIN FLID"/>
    <property type="match status" value="1"/>
</dbReference>
<evidence type="ECO:0000259" key="6">
    <source>
        <dbReference type="Pfam" id="PF02465"/>
    </source>
</evidence>
<evidence type="ECO:0000313" key="8">
    <source>
        <dbReference type="EMBL" id="GFP77115.1"/>
    </source>
</evidence>
<dbReference type="PANTHER" id="PTHR30288:SF0">
    <property type="entry name" value="FLAGELLAR HOOK-ASSOCIATED PROTEIN 2"/>
    <property type="match status" value="1"/>
</dbReference>
<dbReference type="Proteomes" id="UP000580568">
    <property type="component" value="Unassembled WGS sequence"/>
</dbReference>
<dbReference type="GO" id="GO:0005576">
    <property type="term" value="C:extracellular region"/>
    <property type="evidence" value="ECO:0007669"/>
    <property type="project" value="UniProtKB-SubCell"/>
</dbReference>
<dbReference type="GO" id="GO:0071973">
    <property type="term" value="P:bacterial-type flagellum-dependent cell motility"/>
    <property type="evidence" value="ECO:0007669"/>
    <property type="project" value="TreeGrafter"/>
</dbReference>
<sequence length="629" mass="67667">MNISSTSSSSGSSSGDYGRLTGLATGMDTDGLVKQAMSADQTKIDQAKQDIQYVQWQQEAYIDFINTLKDFGKNFDILQSNNMMSSTNFTGTVATTALASGVSADNYLTATTLPGAIKGTYQVKVDQLAEGAKAQTSLASLGVNLPSDMTTLNGKDISFKIGASTYKITLDSTYSGTSTADDVVNDIKAKMNVIDPTLLTSKMSVGNVGGKVTFTALSNDVMSIDSATTAPGFSDCIGRNFGKTFNSSSTLKDLGLTGTDSFTIAINGGSPFTVNIDLTANPTKTVSQFVDDLRNTKVGDVSLSSYLDINFSDLTNKLTIQTKNTGSNNNVVISSSTSSNMLGIAGSYTGVDAKISVKAPGETDFVSVTKNSNNFSIDGISYNLVATTGGDAINLNVKSDASAQVDKFKKFVDAYNTLIDKINTKITEKKDYNYKPLTDAQKASMTADQITSWETKAKQGILRRDNYLSGVLTQMRQAIYDTVKGAGISITEIGITTTSNFYDGGKLTIDENKLKTALQDRGDLVQKLFTKIPDSTGNEGIFRRFQDILDKTAGNDGTLVKKAGYINTKWVSQNELTKSLSQKNTRLNDLKEMFTQKQQRLYSMYATLESNMNNLNSQSNWLSSQLGAM</sequence>
<comment type="caution">
    <text evidence="8">The sequence shown here is derived from an EMBL/GenBank/DDBJ whole genome shotgun (WGS) entry which is preliminary data.</text>
</comment>
<dbReference type="AlphaFoldDB" id="A0A6V8SKN7"/>
<accession>A0A6V8SKN7</accession>
<evidence type="ECO:0000313" key="9">
    <source>
        <dbReference type="Proteomes" id="UP000580568"/>
    </source>
</evidence>
<name>A0A6V8SKN7_9CLOT</name>
<keyword evidence="9" id="KW-1185">Reference proteome</keyword>
<reference evidence="8 9" key="1">
    <citation type="submission" date="2020-07" db="EMBL/GenBank/DDBJ databases">
        <title>A new beta-1,3-glucan-decomposing anaerobic bacterium isolated from anoxic soil subjected to biological soil disinfestation.</title>
        <authorList>
            <person name="Ueki A."/>
            <person name="Tonouchi A."/>
        </authorList>
    </citation>
    <scope>NUCLEOTIDE SEQUENCE [LARGE SCALE GENOMIC DNA]</scope>
    <source>
        <strain evidence="8 9">TW1</strain>
    </source>
</reference>
<gene>
    <name evidence="8" type="ORF">bsdtw1_03229</name>
</gene>
<comment type="function">
    <text evidence="5">Required for morphogenesis and for the elongation of the flagellar filament by facilitating polymerization of the flagellin monomers at the tip of growing filament. Forms a capping structure, which prevents flagellin subunits (transported through the central channel of the flagellum) from leaking out without polymerization at the distal end.</text>
</comment>
<keyword evidence="5" id="KW-0964">Secreted</keyword>
<keyword evidence="4 5" id="KW-0975">Bacterial flagellum</keyword>
<feature type="domain" description="Flagellar hook-associated protein 2 C-terminal" evidence="7">
    <location>
        <begin position="352"/>
        <end position="617"/>
    </location>
</feature>
<dbReference type="Pfam" id="PF07195">
    <property type="entry name" value="FliD_C"/>
    <property type="match status" value="1"/>
</dbReference>
<dbReference type="Pfam" id="PF02465">
    <property type="entry name" value="FliD_N"/>
    <property type="match status" value="1"/>
</dbReference>
<evidence type="ECO:0000256" key="3">
    <source>
        <dbReference type="ARBA" id="ARBA00023054"/>
    </source>
</evidence>
<evidence type="ECO:0000256" key="4">
    <source>
        <dbReference type="ARBA" id="ARBA00023143"/>
    </source>
</evidence>
<comment type="subunit">
    <text evidence="2 5">Homopentamer.</text>
</comment>